<evidence type="ECO:0000256" key="1">
    <source>
        <dbReference type="ARBA" id="ARBA00004434"/>
    </source>
</evidence>
<keyword evidence="3" id="KW-0999">Mitochondrion inner membrane</keyword>
<keyword evidence="4" id="KW-1133">Transmembrane helix</keyword>
<dbReference type="KEGG" id="ksn:43586392"/>
<dbReference type="PANTHER" id="PTHR12763">
    <property type="match status" value="1"/>
</dbReference>
<dbReference type="Proteomes" id="UP000322225">
    <property type="component" value="Chromosome 3"/>
</dbReference>
<dbReference type="Gene3D" id="1.10.287.110">
    <property type="entry name" value="DnaJ domain"/>
    <property type="match status" value="1"/>
</dbReference>
<keyword evidence="2" id="KW-0812">Transmembrane</keyword>
<name>A0A5M6C661_9TREE</name>
<dbReference type="RefSeq" id="XP_031863219.1">
    <property type="nucleotide sequence ID" value="XM_032002282.1"/>
</dbReference>
<evidence type="ECO:0000313" key="12">
    <source>
        <dbReference type="EMBL" id="WWD17346.1"/>
    </source>
</evidence>
<keyword evidence="5" id="KW-0811">Translocation</keyword>
<dbReference type="EMBL" id="CP144053">
    <property type="protein sequence ID" value="WWD17346.1"/>
    <property type="molecule type" value="Genomic_DNA"/>
</dbReference>
<dbReference type="InterPro" id="IPR001623">
    <property type="entry name" value="DnaJ_domain"/>
</dbReference>
<evidence type="ECO:0000256" key="10">
    <source>
        <dbReference type="ARBA" id="ARBA00040828"/>
    </source>
</evidence>
<dbReference type="FunFam" id="1.10.287.110:FF:000001">
    <property type="entry name" value="Import inner membrane translocase subunit tim14"/>
    <property type="match status" value="1"/>
</dbReference>
<evidence type="ECO:0000256" key="3">
    <source>
        <dbReference type="ARBA" id="ARBA00022792"/>
    </source>
</evidence>
<dbReference type="AlphaFoldDB" id="A0A5M6C661"/>
<dbReference type="PROSITE" id="PS50076">
    <property type="entry name" value="DNAJ_2"/>
    <property type="match status" value="1"/>
</dbReference>
<evidence type="ECO:0000256" key="6">
    <source>
        <dbReference type="ARBA" id="ARBA00023128"/>
    </source>
</evidence>
<proteinExistence type="inferred from homology"/>
<evidence type="ECO:0000256" key="7">
    <source>
        <dbReference type="ARBA" id="ARBA00023136"/>
    </source>
</evidence>
<reference evidence="12" key="2">
    <citation type="submission" date="2024-01" db="EMBL/GenBank/DDBJ databases">
        <title>Comparative genomics of Cryptococcus and Kwoniella reveals pathogenesis evolution and contrasting modes of karyotype evolution via chromosome fusion or intercentromeric recombination.</title>
        <authorList>
            <person name="Coelho M.A."/>
            <person name="David-Palma M."/>
            <person name="Shea T."/>
            <person name="Bowers K."/>
            <person name="McGinley-Smith S."/>
            <person name="Mohammad A.W."/>
            <person name="Gnirke A."/>
            <person name="Yurkov A.M."/>
            <person name="Nowrousian M."/>
            <person name="Sun S."/>
            <person name="Cuomo C.A."/>
            <person name="Heitman J."/>
        </authorList>
    </citation>
    <scope>NUCLEOTIDE SEQUENCE</scope>
    <source>
        <strain evidence="12">CBS 12478</strain>
    </source>
</reference>
<sequence length="97" mass="10143">MASALVLGLSILGAGLGGRVAYQMFRATASGASPFLKGGFKGKMDKAEALQILGLKEPVTSNRLKDAHRHLMLANHPDRGGAPYLAGKVNEAKALLE</sequence>
<accession>A0A5M6C661</accession>
<keyword evidence="8" id="KW-0143">Chaperone</keyword>
<keyword evidence="6" id="KW-0496">Mitochondrion</keyword>
<reference evidence="12" key="1">
    <citation type="submission" date="2017-08" db="EMBL/GenBank/DDBJ databases">
        <authorList>
            <person name="Cuomo C."/>
            <person name="Billmyre B."/>
            <person name="Heitman J."/>
        </authorList>
    </citation>
    <scope>NUCLEOTIDE SEQUENCE</scope>
    <source>
        <strain evidence="12">CBS 12478</strain>
    </source>
</reference>
<dbReference type="SUPFAM" id="SSF46565">
    <property type="entry name" value="Chaperone J-domain"/>
    <property type="match status" value="1"/>
</dbReference>
<dbReference type="CDD" id="cd06257">
    <property type="entry name" value="DnaJ"/>
    <property type="match status" value="1"/>
</dbReference>
<dbReference type="GeneID" id="43586392"/>
<evidence type="ECO:0000256" key="4">
    <source>
        <dbReference type="ARBA" id="ARBA00022989"/>
    </source>
</evidence>
<organism evidence="12 13">
    <name type="scientific">Kwoniella shandongensis</name>
    <dbReference type="NCBI Taxonomy" id="1734106"/>
    <lineage>
        <taxon>Eukaryota</taxon>
        <taxon>Fungi</taxon>
        <taxon>Dikarya</taxon>
        <taxon>Basidiomycota</taxon>
        <taxon>Agaricomycotina</taxon>
        <taxon>Tremellomycetes</taxon>
        <taxon>Tremellales</taxon>
        <taxon>Cryptococcaceae</taxon>
        <taxon>Kwoniella</taxon>
    </lineage>
</organism>
<comment type="subcellular location">
    <subcellularLocation>
        <location evidence="1">Mitochondrion inner membrane</location>
        <topology evidence="1">Single-pass membrane protein</topology>
    </subcellularLocation>
</comment>
<keyword evidence="7" id="KW-0472">Membrane</keyword>
<keyword evidence="5" id="KW-0813">Transport</keyword>
<evidence type="ECO:0000256" key="2">
    <source>
        <dbReference type="ARBA" id="ARBA00022692"/>
    </source>
</evidence>
<dbReference type="GO" id="GO:0030150">
    <property type="term" value="P:protein import into mitochondrial matrix"/>
    <property type="evidence" value="ECO:0007669"/>
    <property type="project" value="TreeGrafter"/>
</dbReference>
<dbReference type="OrthoDB" id="240298at2759"/>
<comment type="similarity">
    <text evidence="9">Belongs to the TIM14 family.</text>
</comment>
<dbReference type="GO" id="GO:0001671">
    <property type="term" value="F:ATPase activator activity"/>
    <property type="evidence" value="ECO:0007669"/>
    <property type="project" value="TreeGrafter"/>
</dbReference>
<keyword evidence="13" id="KW-1185">Reference proteome</keyword>
<evidence type="ECO:0000256" key="11">
    <source>
        <dbReference type="ARBA" id="ARBA00041716"/>
    </source>
</evidence>
<evidence type="ECO:0000256" key="9">
    <source>
        <dbReference type="ARBA" id="ARBA00038105"/>
    </source>
</evidence>
<evidence type="ECO:0000256" key="5">
    <source>
        <dbReference type="ARBA" id="ARBA00023010"/>
    </source>
</evidence>
<keyword evidence="5" id="KW-0653">Protein transport</keyword>
<dbReference type="PANTHER" id="PTHR12763:SF28">
    <property type="entry name" value="GEO10507P1-RELATED"/>
    <property type="match status" value="1"/>
</dbReference>
<gene>
    <name evidence="12" type="ORF">CI109_101787</name>
</gene>
<evidence type="ECO:0000256" key="8">
    <source>
        <dbReference type="ARBA" id="ARBA00023186"/>
    </source>
</evidence>
<dbReference type="GO" id="GO:0001405">
    <property type="term" value="C:PAM complex, Tim23 associated import motor"/>
    <property type="evidence" value="ECO:0007669"/>
    <property type="project" value="TreeGrafter"/>
</dbReference>
<evidence type="ECO:0000313" key="13">
    <source>
        <dbReference type="Proteomes" id="UP000322225"/>
    </source>
</evidence>
<dbReference type="InterPro" id="IPR036869">
    <property type="entry name" value="J_dom_sf"/>
</dbReference>
<protein>
    <recommendedName>
        <fullName evidence="10">Mitochondrial import inner membrane translocase subunit TIM14</fullName>
    </recommendedName>
    <alternativeName>
        <fullName evidence="11">Presequence translocated-associated motor subunit PAM18</fullName>
    </alternativeName>
</protein>